<dbReference type="AlphaFoldDB" id="V5SD05"/>
<evidence type="ECO:0008006" key="5">
    <source>
        <dbReference type="Google" id="ProtNLM"/>
    </source>
</evidence>
<feature type="transmembrane region" description="Helical" evidence="2">
    <location>
        <begin position="79"/>
        <end position="100"/>
    </location>
</feature>
<keyword evidence="4" id="KW-1185">Reference proteome</keyword>
<proteinExistence type="predicted"/>
<dbReference type="Pfam" id="PF07386">
    <property type="entry name" value="DUF1499"/>
    <property type="match status" value="1"/>
</dbReference>
<dbReference type="KEGG" id="hni:W911_10830"/>
<protein>
    <recommendedName>
        <fullName evidence="5">DUF1499 domain-containing protein</fullName>
    </recommendedName>
</protein>
<evidence type="ECO:0000256" key="1">
    <source>
        <dbReference type="SAM" id="MobiDB-lite"/>
    </source>
</evidence>
<organism evidence="3 4">
    <name type="scientific">Hyphomicrobium nitrativorans NL23</name>
    <dbReference type="NCBI Taxonomy" id="1029756"/>
    <lineage>
        <taxon>Bacteria</taxon>
        <taxon>Pseudomonadati</taxon>
        <taxon>Pseudomonadota</taxon>
        <taxon>Alphaproteobacteria</taxon>
        <taxon>Hyphomicrobiales</taxon>
        <taxon>Hyphomicrobiaceae</taxon>
        <taxon>Hyphomicrobium</taxon>
    </lineage>
</organism>
<dbReference type="EMBL" id="CP006912">
    <property type="protein sequence ID" value="AHB48781.1"/>
    <property type="molecule type" value="Genomic_DNA"/>
</dbReference>
<feature type="transmembrane region" description="Helical" evidence="2">
    <location>
        <begin position="42"/>
        <end position="67"/>
    </location>
</feature>
<dbReference type="STRING" id="1029756.W911_10830"/>
<evidence type="ECO:0000313" key="3">
    <source>
        <dbReference type="EMBL" id="AHB48781.1"/>
    </source>
</evidence>
<keyword evidence="2" id="KW-1133">Transmembrane helix</keyword>
<dbReference type="RefSeq" id="WP_023787518.1">
    <property type="nucleotide sequence ID" value="NC_022997.1"/>
</dbReference>
<feature type="transmembrane region" description="Helical" evidence="2">
    <location>
        <begin position="14"/>
        <end position="36"/>
    </location>
</feature>
<name>V5SD05_9HYPH</name>
<dbReference type="InterPro" id="IPR010865">
    <property type="entry name" value="DUF1499"/>
</dbReference>
<keyword evidence="2" id="KW-0812">Transmembrane</keyword>
<dbReference type="Proteomes" id="UP000018542">
    <property type="component" value="Chromosome"/>
</dbReference>
<dbReference type="HOGENOM" id="CLU_068029_0_0_5"/>
<reference evidence="3 4" key="1">
    <citation type="journal article" date="2014" name="Genome Announc.">
        <title>Complete Genome Sequence of Hyphomicrobium nitrativorans Strain NL23, a Denitrifying Bacterium Isolated from Biofilm of a Methanol-Fed Denitrification System Treating Seawater at the Montreal Biodome.</title>
        <authorList>
            <person name="Martineau C."/>
            <person name="Villeneuve C."/>
            <person name="Mauffrey F."/>
            <person name="Villemur R."/>
        </authorList>
    </citation>
    <scope>NUCLEOTIDE SEQUENCE [LARGE SCALE GENOMIC DNA]</scope>
    <source>
        <strain evidence="3">NL23</strain>
    </source>
</reference>
<accession>V5SD05</accession>
<dbReference type="PATRIC" id="fig|1029756.8.peg.2254"/>
<feature type="region of interest" description="Disordered" evidence="1">
    <location>
        <begin position="256"/>
        <end position="286"/>
    </location>
</feature>
<gene>
    <name evidence="3" type="ORF">W911_10830</name>
</gene>
<feature type="compositionally biased region" description="Basic and acidic residues" evidence="1">
    <location>
        <begin position="261"/>
        <end position="286"/>
    </location>
</feature>
<sequence length="286" mass="31348">MVAELEREPAASRWATRAALFAFGLLVTAAFLHRVVGMATPVAFNLVMVALGIAVFSILAAMVAALIIWHTGRPGTARVLFAVTLSLALIALPLVGIAWVREHPLVSDITTDFGNPPRFSAVLRLRGPGSNSPVYDRARFEDEQQRAYSDIRPIRIDRSSEDVYAAAVDAVKRLKMTPEREEPPNLEAGTPGMIEAVDRSLIMGLYDDIAIRVAGNAETARVDIRSAQRFATGDMGRNAERVRELIKEIHARIDASVPTARETKEEAPAAAKRERGSRSASDRRRR</sequence>
<dbReference type="OrthoDB" id="1523552at2"/>
<evidence type="ECO:0000256" key="2">
    <source>
        <dbReference type="SAM" id="Phobius"/>
    </source>
</evidence>
<evidence type="ECO:0000313" key="4">
    <source>
        <dbReference type="Proteomes" id="UP000018542"/>
    </source>
</evidence>
<keyword evidence="2" id="KW-0472">Membrane</keyword>